<evidence type="ECO:0000256" key="3">
    <source>
        <dbReference type="RuleBase" id="RU361235"/>
    </source>
</evidence>
<dbReference type="Pfam" id="PF00135">
    <property type="entry name" value="COesterase"/>
    <property type="match status" value="1"/>
</dbReference>
<gene>
    <name evidence="5" type="ORF">D0Z70_06160</name>
</gene>
<feature type="signal peptide" evidence="3">
    <location>
        <begin position="1"/>
        <end position="23"/>
    </location>
</feature>
<evidence type="ECO:0000313" key="5">
    <source>
        <dbReference type="EMBL" id="RJG56328.1"/>
    </source>
</evidence>
<name>A0A418YVR1_9SPHN</name>
<feature type="domain" description="Carboxylesterase type B" evidence="4">
    <location>
        <begin position="32"/>
        <end position="500"/>
    </location>
</feature>
<evidence type="ECO:0000313" key="6">
    <source>
        <dbReference type="Proteomes" id="UP000283469"/>
    </source>
</evidence>
<dbReference type="AlphaFoldDB" id="A0A418YVR1"/>
<keyword evidence="2 3" id="KW-0378">Hydrolase</keyword>
<dbReference type="InterPro" id="IPR019819">
    <property type="entry name" value="Carboxylesterase_B_CS"/>
</dbReference>
<feature type="chain" id="PRO_5018807954" description="Carboxylic ester hydrolase" evidence="3">
    <location>
        <begin position="24"/>
        <end position="541"/>
    </location>
</feature>
<dbReference type="OrthoDB" id="9775851at2"/>
<dbReference type="InterPro" id="IPR019826">
    <property type="entry name" value="Carboxylesterase_B_AS"/>
</dbReference>
<sequence>MRRFWTAVALSLALLIGDRGAQAQVVERPAGPPVQTDAGLVGGITLPSGVRSWLGVPFAAPPVRDLRWRDPRPHEGWTGVWNADRFAPECIQPLRGRSINHYFGEEATSEDCLYLNIWAPPEPAPAGKPYPVIAWIYGGAFNVGSASMANYSGAPLAAKGVVYVAIAYRVGPLGFLAHPDLTVEGAGHSGNYGLKDQIAGLRWIQRNIAGFGGDPGEVTLVGQSAGSMSISLLQSSPAARGLFHRVVGMSGASFGDLMAPVPLAQAEQEGRALQQALGASSIEAMRDVPADRLISVAATVPRRPVVLDGQILQSLPAASFAAGQQNDVPAMIGFTRDESFRALGPVNSMADYAAAVRKAFPETAAQILTHYSAKTDEAARRALRDLQRDASVGMQMADWAKAQATYGKAPVYPFFFTRVHPYRPGVTFADHDPATVGAYHTGDVPYWLGTLDSLNRFRVTRDWTAQDHALSDAMMAALLSFARTGQPGADWPTFQVKRPQMRLLGDPGGAIDWPHYAALPLLKAAAAPQSAAPLDRLRVRD</sequence>
<evidence type="ECO:0000256" key="1">
    <source>
        <dbReference type="ARBA" id="ARBA00005964"/>
    </source>
</evidence>
<evidence type="ECO:0000256" key="2">
    <source>
        <dbReference type="ARBA" id="ARBA00022801"/>
    </source>
</evidence>
<proteinExistence type="inferred from homology"/>
<dbReference type="EC" id="3.1.1.-" evidence="3"/>
<dbReference type="GO" id="GO:0052689">
    <property type="term" value="F:carboxylic ester hydrolase activity"/>
    <property type="evidence" value="ECO:0007669"/>
    <property type="project" value="TreeGrafter"/>
</dbReference>
<accession>A0A418YVR1</accession>
<dbReference type="Proteomes" id="UP000283469">
    <property type="component" value="Unassembled WGS sequence"/>
</dbReference>
<dbReference type="PROSITE" id="PS00941">
    <property type="entry name" value="CARBOXYLESTERASE_B_2"/>
    <property type="match status" value="1"/>
</dbReference>
<dbReference type="PROSITE" id="PS00122">
    <property type="entry name" value="CARBOXYLESTERASE_B_1"/>
    <property type="match status" value="1"/>
</dbReference>
<dbReference type="PANTHER" id="PTHR43918:SF4">
    <property type="entry name" value="CARBOXYLIC ESTER HYDROLASE"/>
    <property type="match status" value="1"/>
</dbReference>
<organism evidence="5 6">
    <name type="scientific">Sphingobium terrigena</name>
    <dbReference type="NCBI Taxonomy" id="2304063"/>
    <lineage>
        <taxon>Bacteria</taxon>
        <taxon>Pseudomonadati</taxon>
        <taxon>Pseudomonadota</taxon>
        <taxon>Alphaproteobacteria</taxon>
        <taxon>Sphingomonadales</taxon>
        <taxon>Sphingomonadaceae</taxon>
        <taxon>Sphingobium</taxon>
    </lineage>
</organism>
<dbReference type="SUPFAM" id="SSF53474">
    <property type="entry name" value="alpha/beta-Hydrolases"/>
    <property type="match status" value="1"/>
</dbReference>
<comment type="caution">
    <text evidence="5">The sequence shown here is derived from an EMBL/GenBank/DDBJ whole genome shotgun (WGS) entry which is preliminary data.</text>
</comment>
<keyword evidence="6" id="KW-1185">Reference proteome</keyword>
<keyword evidence="3" id="KW-0732">Signal</keyword>
<reference evidence="5 6" key="1">
    <citation type="submission" date="2018-08" db="EMBL/GenBank/DDBJ databases">
        <title>Sphingobium sp. EO9.</title>
        <authorList>
            <person name="Park Y."/>
            <person name="Kim K.H."/>
            <person name="Jeon C.O."/>
        </authorList>
    </citation>
    <scope>NUCLEOTIDE SEQUENCE [LARGE SCALE GENOMIC DNA]</scope>
    <source>
        <strain evidence="5 6">EO9</strain>
    </source>
</reference>
<dbReference type="InterPro" id="IPR002018">
    <property type="entry name" value="CarbesteraseB"/>
</dbReference>
<protein>
    <recommendedName>
        <fullName evidence="3">Carboxylic ester hydrolase</fullName>
        <ecNumber evidence="3">3.1.1.-</ecNumber>
    </recommendedName>
</protein>
<dbReference type="InterPro" id="IPR029058">
    <property type="entry name" value="AB_hydrolase_fold"/>
</dbReference>
<dbReference type="InterPro" id="IPR050654">
    <property type="entry name" value="AChE-related_enzymes"/>
</dbReference>
<dbReference type="EMBL" id="QVRA01000004">
    <property type="protein sequence ID" value="RJG56328.1"/>
    <property type="molecule type" value="Genomic_DNA"/>
</dbReference>
<dbReference type="PANTHER" id="PTHR43918">
    <property type="entry name" value="ACETYLCHOLINESTERASE"/>
    <property type="match status" value="1"/>
</dbReference>
<dbReference type="Gene3D" id="3.40.50.1820">
    <property type="entry name" value="alpha/beta hydrolase"/>
    <property type="match status" value="1"/>
</dbReference>
<comment type="similarity">
    <text evidence="1 3">Belongs to the type-B carboxylesterase/lipase family.</text>
</comment>
<evidence type="ECO:0000259" key="4">
    <source>
        <dbReference type="Pfam" id="PF00135"/>
    </source>
</evidence>